<evidence type="ECO:0000256" key="1">
    <source>
        <dbReference type="PIRSR" id="PIRSR640198-1"/>
    </source>
</evidence>
<dbReference type="KEGG" id="vap:Vapar_6074"/>
<feature type="domain" description="Fido" evidence="4">
    <location>
        <begin position="250"/>
        <end position="405"/>
    </location>
</feature>
<dbReference type="EMBL" id="CP001636">
    <property type="protein sequence ID" value="ACS22638.1"/>
    <property type="molecule type" value="Genomic_DNA"/>
</dbReference>
<keyword evidence="2" id="KW-0547">Nucleotide-binding</keyword>
<dbReference type="Gene3D" id="1.10.3290.10">
    <property type="entry name" value="Fido-like domain"/>
    <property type="match status" value="1"/>
</dbReference>
<dbReference type="PROSITE" id="PS51459">
    <property type="entry name" value="FIDO"/>
    <property type="match status" value="1"/>
</dbReference>
<organism evidence="5">
    <name type="scientific">Variovorax paradoxus (strain S110)</name>
    <dbReference type="NCBI Taxonomy" id="543728"/>
    <lineage>
        <taxon>Bacteria</taxon>
        <taxon>Pseudomonadati</taxon>
        <taxon>Pseudomonadota</taxon>
        <taxon>Betaproteobacteria</taxon>
        <taxon>Burkholderiales</taxon>
        <taxon>Comamonadaceae</taxon>
        <taxon>Variovorax</taxon>
    </lineage>
</organism>
<evidence type="ECO:0000313" key="5">
    <source>
        <dbReference type="EMBL" id="ACS22638.1"/>
    </source>
</evidence>
<dbReference type="STRING" id="543728.Vapar_6074"/>
<dbReference type="PANTHER" id="PTHR13504">
    <property type="entry name" value="FIDO DOMAIN-CONTAINING PROTEIN DDB_G0283145"/>
    <property type="match status" value="1"/>
</dbReference>
<dbReference type="SUPFAM" id="SSF140931">
    <property type="entry name" value="Fic-like"/>
    <property type="match status" value="1"/>
</dbReference>
<dbReference type="GO" id="GO:0005524">
    <property type="term" value="F:ATP binding"/>
    <property type="evidence" value="ECO:0007669"/>
    <property type="project" value="UniProtKB-KW"/>
</dbReference>
<evidence type="ECO:0000256" key="2">
    <source>
        <dbReference type="PIRSR" id="PIRSR640198-2"/>
    </source>
</evidence>
<dbReference type="HOGENOM" id="CLU_042149_0_0_4"/>
<dbReference type="InterPro" id="IPR003812">
    <property type="entry name" value="Fido"/>
</dbReference>
<sequence>MEAKNLRPHASGNPGDPIGAAWLVRAFGLELVQPIFVRSEIGPRRQTVHHPGYRREVHQEHMRPAATLQAHLTFMLKHEGVHLELLARLFERLDPLVVADWVRAEPNGQYARRAGFFYEWLTRRELPIENGLVGGNYVEALDPEEQVVATTSVPVGRWRVRDNMPGTSDFCPTVRLTPANHEGLQFDLAGALAREEAEFGAEVLRRSAVWMTLRESRSSFQIEGEQDQITRVQRFAAVMETRTGAGDAPLTPDALATLQKDILGEVTTLASFGLRRSPVFVGQMVHLENVVHYVAPDWPDVAPMLDGLRTFVERTNGASPTARAAVASFGFVYIHPLADGNGRVHRFLVNDLLRRDGAIHAPFILPISALITEHSVERARYDAALEAFSRPLMSRYADRYRFTRESEVQPDGVMSNFHFEAYADARPAWRFLDLTSHVEYTAGLLQRTIQQEMHAQASFFRSLGQARAAVKELVEGPDADVDAIIRSARENDGVRSGKLAKRFPALQNDALWEKVAAAVAQSFGPEPHEAEGTEDDPASRSPIG</sequence>
<dbReference type="AlphaFoldDB" id="C5D137"/>
<keyword evidence="2" id="KW-0067">ATP-binding</keyword>
<dbReference type="eggNOG" id="COG3177">
    <property type="taxonomic scope" value="Bacteria"/>
</dbReference>
<name>C5D137_VARPS</name>
<feature type="region of interest" description="Disordered" evidence="3">
    <location>
        <begin position="522"/>
        <end position="544"/>
    </location>
</feature>
<protein>
    <submittedName>
        <fullName evidence="5">Filamentation induced by cAMP protein Fic</fullName>
    </submittedName>
</protein>
<dbReference type="InterPro" id="IPR040198">
    <property type="entry name" value="Fido_containing"/>
</dbReference>
<feature type="binding site" evidence="2">
    <location>
        <begin position="339"/>
        <end position="346"/>
    </location>
    <ligand>
        <name>ATP</name>
        <dbReference type="ChEBI" id="CHEBI:30616"/>
    </ligand>
</feature>
<feature type="active site" evidence="1">
    <location>
        <position position="335"/>
    </location>
</feature>
<dbReference type="PANTHER" id="PTHR13504:SF38">
    <property type="entry name" value="FIDO DOMAIN-CONTAINING PROTEIN"/>
    <property type="match status" value="1"/>
</dbReference>
<dbReference type="Pfam" id="PF02661">
    <property type="entry name" value="Fic"/>
    <property type="match status" value="1"/>
</dbReference>
<proteinExistence type="predicted"/>
<gene>
    <name evidence="5" type="ordered locus">Vapar_6074</name>
</gene>
<dbReference type="InterPro" id="IPR036597">
    <property type="entry name" value="Fido-like_dom_sf"/>
</dbReference>
<reference evidence="5" key="1">
    <citation type="submission" date="2009-06" db="EMBL/GenBank/DDBJ databases">
        <title>Complete sequence of chromosome 2 of Variovorax paradoxus S110.</title>
        <authorList>
            <consortium name="US DOE Joint Genome Institute"/>
            <person name="Lucas S."/>
            <person name="Copeland A."/>
            <person name="Lapidus A."/>
            <person name="Glavina del Rio T."/>
            <person name="Tice H."/>
            <person name="Bruce D."/>
            <person name="Goodwin L."/>
            <person name="Pitluck S."/>
            <person name="Chertkov O."/>
            <person name="Brettin T."/>
            <person name="Detter J.C."/>
            <person name="Han C."/>
            <person name="Larimer F."/>
            <person name="Land M."/>
            <person name="Hauser L."/>
            <person name="Kyrpides N."/>
            <person name="Ovchinnikova G."/>
            <person name="Orwin P."/>
            <person name="Leadbetter J.R."/>
            <person name="Spain J.C."/>
            <person name="Han J.I."/>
        </authorList>
    </citation>
    <scope>NUCLEOTIDE SEQUENCE</scope>
    <source>
        <strain evidence="5">S110</strain>
    </source>
</reference>
<accession>C5D137</accession>
<evidence type="ECO:0000256" key="3">
    <source>
        <dbReference type="SAM" id="MobiDB-lite"/>
    </source>
</evidence>
<evidence type="ECO:0000259" key="4">
    <source>
        <dbReference type="PROSITE" id="PS51459"/>
    </source>
</evidence>